<evidence type="ECO:0000259" key="1">
    <source>
        <dbReference type="PROSITE" id="PS51335"/>
    </source>
</evidence>
<dbReference type="PANTHER" id="PTHR12771:SF3">
    <property type="entry name" value="ELMO_CED-12 FAMILY PROTEIN"/>
    <property type="match status" value="1"/>
</dbReference>
<dbReference type="PROSITE" id="PS51335">
    <property type="entry name" value="ELMO"/>
    <property type="match status" value="1"/>
</dbReference>
<dbReference type="InterPro" id="IPR050868">
    <property type="entry name" value="ELMO_domain-containing"/>
</dbReference>
<dbReference type="Proteomes" id="UP000325315">
    <property type="component" value="Unassembled WGS sequence"/>
</dbReference>
<dbReference type="InterPro" id="IPR006816">
    <property type="entry name" value="ELMO_dom"/>
</dbReference>
<keyword evidence="3" id="KW-1185">Reference proteome</keyword>
<reference evidence="3" key="1">
    <citation type="journal article" date="2019" name="Plant Biotechnol. J.">
        <title>Genome sequencing of the Australian wild diploid species Gossypium australe highlights disease resistance and delayed gland morphogenesis.</title>
        <authorList>
            <person name="Cai Y."/>
            <person name="Cai X."/>
            <person name="Wang Q."/>
            <person name="Wang P."/>
            <person name="Zhang Y."/>
            <person name="Cai C."/>
            <person name="Xu Y."/>
            <person name="Wang K."/>
            <person name="Zhou Z."/>
            <person name="Wang C."/>
            <person name="Geng S."/>
            <person name="Li B."/>
            <person name="Dong Q."/>
            <person name="Hou Y."/>
            <person name="Wang H."/>
            <person name="Ai P."/>
            <person name="Liu Z."/>
            <person name="Yi F."/>
            <person name="Sun M."/>
            <person name="An G."/>
            <person name="Cheng J."/>
            <person name="Zhang Y."/>
            <person name="Shi Q."/>
            <person name="Xie Y."/>
            <person name="Shi X."/>
            <person name="Chang Y."/>
            <person name="Huang F."/>
            <person name="Chen Y."/>
            <person name="Hong S."/>
            <person name="Mi L."/>
            <person name="Sun Q."/>
            <person name="Zhang L."/>
            <person name="Zhou B."/>
            <person name="Peng R."/>
            <person name="Zhang X."/>
            <person name="Liu F."/>
        </authorList>
    </citation>
    <scope>NUCLEOTIDE SEQUENCE [LARGE SCALE GENOMIC DNA]</scope>
    <source>
        <strain evidence="3">cv. PA1801</strain>
    </source>
</reference>
<evidence type="ECO:0000313" key="3">
    <source>
        <dbReference type="Proteomes" id="UP000325315"/>
    </source>
</evidence>
<gene>
    <name evidence="2" type="primary">elmoA</name>
    <name evidence="2" type="ORF">EPI10_002957</name>
</gene>
<dbReference type="AlphaFoldDB" id="A0A5B6VFN0"/>
<dbReference type="OrthoDB" id="67155at2759"/>
<protein>
    <submittedName>
        <fullName evidence="2">ELMO domain-containing protein A</fullName>
    </submittedName>
</protein>
<dbReference type="Pfam" id="PF04727">
    <property type="entry name" value="ELMO_CED12"/>
    <property type="match status" value="1"/>
</dbReference>
<name>A0A5B6VFN0_9ROSI</name>
<dbReference type="PANTHER" id="PTHR12771">
    <property type="entry name" value="ENGULFMENT AND CELL MOTILITY"/>
    <property type="match status" value="1"/>
</dbReference>
<proteinExistence type="predicted"/>
<organism evidence="2 3">
    <name type="scientific">Gossypium australe</name>
    <dbReference type="NCBI Taxonomy" id="47621"/>
    <lineage>
        <taxon>Eukaryota</taxon>
        <taxon>Viridiplantae</taxon>
        <taxon>Streptophyta</taxon>
        <taxon>Embryophyta</taxon>
        <taxon>Tracheophyta</taxon>
        <taxon>Spermatophyta</taxon>
        <taxon>Magnoliopsida</taxon>
        <taxon>eudicotyledons</taxon>
        <taxon>Gunneridae</taxon>
        <taxon>Pentapetalae</taxon>
        <taxon>rosids</taxon>
        <taxon>malvids</taxon>
        <taxon>Malvales</taxon>
        <taxon>Malvaceae</taxon>
        <taxon>Malvoideae</taxon>
        <taxon>Gossypium</taxon>
    </lineage>
</organism>
<feature type="domain" description="ELMO" evidence="1">
    <location>
        <begin position="34"/>
        <end position="84"/>
    </location>
</feature>
<accession>A0A5B6VFN0</accession>
<comment type="caution">
    <text evidence="2">The sequence shown here is derived from an EMBL/GenBank/DDBJ whole genome shotgun (WGS) entry which is preliminary data.</text>
</comment>
<sequence>MPNSMAGSRSWIGGVLNRLSNKRSDKFLDYPLTPIQEALRELWHIAFPNVALKGLVSEQWKEMGWQGPNPSTDFRFPQENRIIY</sequence>
<dbReference type="EMBL" id="SMMG02000007">
    <property type="protein sequence ID" value="KAA3467989.1"/>
    <property type="molecule type" value="Genomic_DNA"/>
</dbReference>
<evidence type="ECO:0000313" key="2">
    <source>
        <dbReference type="EMBL" id="KAA3467989.1"/>
    </source>
</evidence>